<gene>
    <name evidence="11" type="ORF">N7G274_007358</name>
</gene>
<evidence type="ECO:0000313" key="11">
    <source>
        <dbReference type="EMBL" id="KAL2039955.1"/>
    </source>
</evidence>
<dbReference type="Pfam" id="PF00172">
    <property type="entry name" value="Zn_clus"/>
    <property type="match status" value="1"/>
</dbReference>
<dbReference type="PANTHER" id="PTHR47663:SF1">
    <property type="entry name" value="XYLANOLYTIC TRANSCRIPTIONAL ACTIVATOR XLNR-RELATED"/>
    <property type="match status" value="1"/>
</dbReference>
<proteinExistence type="inferred from homology"/>
<dbReference type="EMBL" id="JBEFKJ010000023">
    <property type="protein sequence ID" value="KAL2039955.1"/>
    <property type="molecule type" value="Genomic_DNA"/>
</dbReference>
<feature type="domain" description="Zn(2)-C6 fungal-type" evidence="10">
    <location>
        <begin position="92"/>
        <end position="121"/>
    </location>
</feature>
<keyword evidence="5" id="KW-0010">Activator</keyword>
<dbReference type="InterPro" id="IPR007219">
    <property type="entry name" value="XnlR_reg_dom"/>
</dbReference>
<dbReference type="SMART" id="SM00066">
    <property type="entry name" value="GAL4"/>
    <property type="match status" value="1"/>
</dbReference>
<keyword evidence="2" id="KW-0862">Zinc</keyword>
<feature type="compositionally biased region" description="Polar residues" evidence="9">
    <location>
        <begin position="275"/>
        <end position="286"/>
    </location>
</feature>
<organism evidence="11 12">
    <name type="scientific">Stereocaulon virgatum</name>
    <dbReference type="NCBI Taxonomy" id="373712"/>
    <lineage>
        <taxon>Eukaryota</taxon>
        <taxon>Fungi</taxon>
        <taxon>Dikarya</taxon>
        <taxon>Ascomycota</taxon>
        <taxon>Pezizomycotina</taxon>
        <taxon>Lecanoromycetes</taxon>
        <taxon>OSLEUM clade</taxon>
        <taxon>Lecanoromycetidae</taxon>
        <taxon>Lecanorales</taxon>
        <taxon>Lecanorineae</taxon>
        <taxon>Stereocaulaceae</taxon>
        <taxon>Stereocaulon</taxon>
    </lineage>
</organism>
<feature type="compositionally biased region" description="Basic and acidic residues" evidence="9">
    <location>
        <begin position="169"/>
        <end position="179"/>
    </location>
</feature>
<evidence type="ECO:0000256" key="5">
    <source>
        <dbReference type="ARBA" id="ARBA00023159"/>
    </source>
</evidence>
<keyword evidence="6" id="KW-0804">Transcription</keyword>
<reference evidence="11 12" key="1">
    <citation type="submission" date="2024-09" db="EMBL/GenBank/DDBJ databases">
        <title>Rethinking Asexuality: The Enigmatic Case of Functional Sexual Genes in Lepraria (Stereocaulaceae).</title>
        <authorList>
            <person name="Doellman M."/>
            <person name="Sun Y."/>
            <person name="Barcenas-Pena A."/>
            <person name="Lumbsch H.T."/>
            <person name="Grewe F."/>
        </authorList>
    </citation>
    <scope>NUCLEOTIDE SEQUENCE [LARGE SCALE GENOMIC DNA]</scope>
    <source>
        <strain evidence="11 12">Mercado 3170</strain>
    </source>
</reference>
<feature type="region of interest" description="Disordered" evidence="9">
    <location>
        <begin position="216"/>
        <end position="249"/>
    </location>
</feature>
<accession>A0ABR4A3E0</accession>
<feature type="compositionally biased region" description="Polar residues" evidence="9">
    <location>
        <begin position="223"/>
        <end position="249"/>
    </location>
</feature>
<dbReference type="CDD" id="cd12148">
    <property type="entry name" value="fungal_TF_MHR"/>
    <property type="match status" value="1"/>
</dbReference>
<comment type="caution">
    <text evidence="11">The sequence shown here is derived from an EMBL/GenBank/DDBJ whole genome shotgun (WGS) entry which is preliminary data.</text>
</comment>
<keyword evidence="4" id="KW-0238">DNA-binding</keyword>
<evidence type="ECO:0000256" key="6">
    <source>
        <dbReference type="ARBA" id="ARBA00023163"/>
    </source>
</evidence>
<keyword evidence="1" id="KW-0479">Metal-binding</keyword>
<evidence type="ECO:0000256" key="7">
    <source>
        <dbReference type="ARBA" id="ARBA00023242"/>
    </source>
</evidence>
<feature type="compositionally biased region" description="Polar residues" evidence="9">
    <location>
        <begin position="55"/>
        <end position="68"/>
    </location>
</feature>
<comment type="similarity">
    <text evidence="8">Belongs to the xlnR/xlr1 family.</text>
</comment>
<evidence type="ECO:0000256" key="3">
    <source>
        <dbReference type="ARBA" id="ARBA00023015"/>
    </source>
</evidence>
<dbReference type="InterPro" id="IPR036864">
    <property type="entry name" value="Zn2-C6_fun-type_DNA-bd_sf"/>
</dbReference>
<dbReference type="SUPFAM" id="SSF57701">
    <property type="entry name" value="Zn2/Cys6 DNA-binding domain"/>
    <property type="match status" value="1"/>
</dbReference>
<feature type="region of interest" description="Disordered" evidence="9">
    <location>
        <begin position="36"/>
        <end position="86"/>
    </location>
</feature>
<keyword evidence="3" id="KW-0805">Transcription regulation</keyword>
<dbReference type="Proteomes" id="UP001590950">
    <property type="component" value="Unassembled WGS sequence"/>
</dbReference>
<dbReference type="InterPro" id="IPR001138">
    <property type="entry name" value="Zn2Cys6_DnaBD"/>
</dbReference>
<dbReference type="PROSITE" id="PS50048">
    <property type="entry name" value="ZN2_CY6_FUNGAL_2"/>
    <property type="match status" value="1"/>
</dbReference>
<evidence type="ECO:0000256" key="1">
    <source>
        <dbReference type="ARBA" id="ARBA00022723"/>
    </source>
</evidence>
<evidence type="ECO:0000256" key="4">
    <source>
        <dbReference type="ARBA" id="ARBA00023125"/>
    </source>
</evidence>
<keyword evidence="7" id="KW-0539">Nucleus</keyword>
<evidence type="ECO:0000256" key="9">
    <source>
        <dbReference type="SAM" id="MobiDB-lite"/>
    </source>
</evidence>
<protein>
    <recommendedName>
        <fullName evidence="10">Zn(2)-C6 fungal-type domain-containing protein</fullName>
    </recommendedName>
</protein>
<dbReference type="PANTHER" id="PTHR47663">
    <property type="entry name" value="XYLANOLYTIC TRANSCRIPTIONAL ACTIVATOR XLNR-RELATED"/>
    <property type="match status" value="1"/>
</dbReference>
<sequence>MLSQLSPQANMAPPARHIEVLHAPVQQYAVQHYDNFSNKPLSPLRSPAGPRHHPYNNTTSPAGNQGQKSPKFGVGESKNTNTGSVRRRISRACDQCNQLRTKCNGKGPCAHCVEFGLACEYMRERKKRGKAPRKHDVQQKHSTAGFVHGHSPRDYSSDGPSPPRTARSRFHEDPHHSSTEKIPQLLEPGPLNASGNAADRRYVSASDGGTGYIAGQIPDNPLLQRSANTQDGISPDTSPQSSIRQGSGISPTVMSLNRFSLSHDYNRPGVRGMGSISSPHANLSDLQSSQMQPQFQTQQSFQSSGDHSYSAMSPPTLAPSPGFRFGSVGEIPSFAGLFGASPIIGSPGWLGLPSPSNYQLNPRLVKATNALKFPVLQPLLPYIDSIIPVSLACDLLELYFTSSSITHVHPVSPYVLGYVFRKESFLKPVRPRPCSPALLSSMLWLAAQTSDSPFLTSPPSARGRVCQKLLEITIALLKPLVHGPPAGGISGSGGTDSVINGGALGGLGVAMTGGDQLTGDGGVTGSVDNIATYLHLAIIVSASEYKAASMRWWNAAWTLARESRLNRELPPNPIESDCPPADARGIQNHAMPEQTLGTSNAKGNLLGSVTGFVNEEEREERRRVWWLLYTVDRHLALCYNRPLFLLDVECDALLQPLNDVDWQVGNFYGSEPNLYRVRGHSFLCTGHSIFGYFTPLMTILGYIVDLCQARNHPRLGLSSRNVAGWDDRAAEITTQLEAYGQSLKEFETHHIAGAHDSSGRRAAPNATVVSKLTDSTVQTKIVVAYGTHIMHVLHILITGKWDPINLLDDNDLWISTPSFQKAMRHAVAAAEAISNILEYDPDLSFMPWFFGISLLQGGFLFLLTAEKLAGEADPNVVSACENIIKAHEACIVTLNTEYQRHMRKVMRSALAQVKGLGEQQMKRREVLSLYRWTGDGTGLAL</sequence>
<feature type="compositionally biased region" description="Low complexity" evidence="9">
    <location>
        <begin position="287"/>
        <end position="304"/>
    </location>
</feature>
<dbReference type="Gene3D" id="4.10.240.10">
    <property type="entry name" value="Zn(2)-C6 fungal-type DNA-binding domain"/>
    <property type="match status" value="1"/>
</dbReference>
<dbReference type="Pfam" id="PF04082">
    <property type="entry name" value="Fungal_trans"/>
    <property type="match status" value="1"/>
</dbReference>
<name>A0ABR4A3E0_9LECA</name>
<keyword evidence="12" id="KW-1185">Reference proteome</keyword>
<evidence type="ECO:0000256" key="2">
    <source>
        <dbReference type="ARBA" id="ARBA00022833"/>
    </source>
</evidence>
<dbReference type="CDD" id="cd00067">
    <property type="entry name" value="GAL4"/>
    <property type="match status" value="1"/>
</dbReference>
<feature type="region of interest" description="Disordered" evidence="9">
    <location>
        <begin position="272"/>
        <end position="313"/>
    </location>
</feature>
<evidence type="ECO:0000313" key="12">
    <source>
        <dbReference type="Proteomes" id="UP001590950"/>
    </source>
</evidence>
<evidence type="ECO:0000256" key="8">
    <source>
        <dbReference type="ARBA" id="ARBA00037990"/>
    </source>
</evidence>
<feature type="region of interest" description="Disordered" evidence="9">
    <location>
        <begin position="129"/>
        <end position="203"/>
    </location>
</feature>
<dbReference type="InterPro" id="IPR051439">
    <property type="entry name" value="XlnR/Xlr1"/>
</dbReference>
<dbReference type="SMART" id="SM00906">
    <property type="entry name" value="Fungal_trans"/>
    <property type="match status" value="1"/>
</dbReference>
<evidence type="ECO:0000259" key="10">
    <source>
        <dbReference type="PROSITE" id="PS50048"/>
    </source>
</evidence>